<accession>A0A2C6L629</accession>
<feature type="region of interest" description="Disordered" evidence="1">
    <location>
        <begin position="137"/>
        <end position="169"/>
    </location>
</feature>
<evidence type="ECO:0000313" key="3">
    <source>
        <dbReference type="Proteomes" id="UP000221165"/>
    </source>
</evidence>
<dbReference type="AlphaFoldDB" id="A0A2C6L629"/>
<proteinExistence type="predicted"/>
<dbReference type="RefSeq" id="XP_067924631.1">
    <property type="nucleotide sequence ID" value="XM_068063391.1"/>
</dbReference>
<dbReference type="GeneID" id="94426602"/>
<evidence type="ECO:0000256" key="1">
    <source>
        <dbReference type="SAM" id="MobiDB-lite"/>
    </source>
</evidence>
<gene>
    <name evidence="2" type="ORF">CSUI_003193</name>
</gene>
<keyword evidence="3" id="KW-1185">Reference proteome</keyword>
<dbReference type="EMBL" id="MIGC01001397">
    <property type="protein sequence ID" value="PHJ22954.1"/>
    <property type="molecule type" value="Genomic_DNA"/>
</dbReference>
<dbReference type="Proteomes" id="UP000221165">
    <property type="component" value="Unassembled WGS sequence"/>
</dbReference>
<reference evidence="2 3" key="1">
    <citation type="journal article" date="2017" name="Int. J. Parasitol.">
        <title>The genome of the protozoan parasite Cystoisospora suis and a reverse vaccinology approach to identify vaccine candidates.</title>
        <authorList>
            <person name="Palmieri N."/>
            <person name="Shrestha A."/>
            <person name="Ruttkowski B."/>
            <person name="Beck T."/>
            <person name="Vogl C."/>
            <person name="Tomley F."/>
            <person name="Blake D.P."/>
            <person name="Joachim A."/>
        </authorList>
    </citation>
    <scope>NUCLEOTIDE SEQUENCE [LARGE SCALE GENOMIC DNA]</scope>
    <source>
        <strain evidence="2 3">Wien I</strain>
    </source>
</reference>
<comment type="caution">
    <text evidence="2">The sequence shown here is derived from an EMBL/GenBank/DDBJ whole genome shotgun (WGS) entry which is preliminary data.</text>
</comment>
<dbReference type="VEuPathDB" id="ToxoDB:CSUI_003193"/>
<name>A0A2C6L629_9APIC</name>
<organism evidence="2 3">
    <name type="scientific">Cystoisospora suis</name>
    <dbReference type="NCBI Taxonomy" id="483139"/>
    <lineage>
        <taxon>Eukaryota</taxon>
        <taxon>Sar</taxon>
        <taxon>Alveolata</taxon>
        <taxon>Apicomplexa</taxon>
        <taxon>Conoidasida</taxon>
        <taxon>Coccidia</taxon>
        <taxon>Eucoccidiorida</taxon>
        <taxon>Eimeriorina</taxon>
        <taxon>Sarcocystidae</taxon>
        <taxon>Cystoisospora</taxon>
    </lineage>
</organism>
<evidence type="ECO:0000313" key="2">
    <source>
        <dbReference type="EMBL" id="PHJ22954.1"/>
    </source>
</evidence>
<sequence length="184" mass="19503">MSCFVIWHGPVTVCVSAEGGLALRSSDVFNGKDAHGGIQIRRNLTGEEGLKVFIAEDRHHGGNTQERTETWKSRFLLTQQRSSTTLPRGRMSSRGLLARSNGNSSRLLAGAMIIPAAASVLSARLNHFVGYLRTAAGKEDGESDDENSALGDGGVGSKQPHGAAGVQLQAGPGFLPRLLGKQVR</sequence>
<protein>
    <submittedName>
        <fullName evidence="2">Uncharacterized protein</fullName>
    </submittedName>
</protein>